<accession>A0A6M0SPY5</accession>
<dbReference type="InterPro" id="IPR006498">
    <property type="entry name" value="Tail_tube"/>
</dbReference>
<sequence length="173" mass="18800">MSEGISNKVIDYSVYVRNDGKATKIGDTTSVTLPSVEMLTDSIKGSGIVGEIDVPTFGQIGSMETEISIRVTNDKYGILISAYELEYRWVTDVINPANGKVTTIAHKAFLKVIPKKFDEGKLEPGSAQDGSVSWEVIAYKRIVNGSEILNIDKLNGIYAINGVNQLKDVTANL</sequence>
<name>A0A6M0SPY5_CLOBO</name>
<organism evidence="1 2">
    <name type="scientific">Clostridium botulinum</name>
    <dbReference type="NCBI Taxonomy" id="1491"/>
    <lineage>
        <taxon>Bacteria</taxon>
        <taxon>Bacillati</taxon>
        <taxon>Bacillota</taxon>
        <taxon>Clostridia</taxon>
        <taxon>Eubacteriales</taxon>
        <taxon>Clostridiaceae</taxon>
        <taxon>Clostridium</taxon>
    </lineage>
</organism>
<gene>
    <name evidence="1" type="ORF">EXM65_10510</name>
</gene>
<dbReference type="Pfam" id="PF04985">
    <property type="entry name" value="Phage_tube"/>
    <property type="match status" value="1"/>
</dbReference>
<evidence type="ECO:0000313" key="2">
    <source>
        <dbReference type="Proteomes" id="UP000472355"/>
    </source>
</evidence>
<dbReference type="Proteomes" id="UP000472355">
    <property type="component" value="Unassembled WGS sequence"/>
</dbReference>
<comment type="caution">
    <text evidence="1">The sequence shown here is derived from an EMBL/GenBank/DDBJ whole genome shotgun (WGS) entry which is preliminary data.</text>
</comment>
<protein>
    <submittedName>
        <fullName evidence="1">Phage tail protein</fullName>
    </submittedName>
</protein>
<evidence type="ECO:0000313" key="1">
    <source>
        <dbReference type="EMBL" id="NFA42997.1"/>
    </source>
</evidence>
<reference evidence="1 2" key="1">
    <citation type="submission" date="2019-02" db="EMBL/GenBank/DDBJ databases">
        <title>Genome sequencing of Clostridium botulinum clinical isolates.</title>
        <authorList>
            <person name="Brunt J."/>
            <person name="Van Vliet A.H.M."/>
            <person name="Stringer S.C."/>
            <person name="Grant K.A."/>
            <person name="Carter A.C."/>
            <person name="Peck M.W."/>
        </authorList>
    </citation>
    <scope>NUCLEOTIDE SEQUENCE [LARGE SCALE GENOMIC DNA]</scope>
    <source>
        <strain evidence="1 2">H113700579</strain>
    </source>
</reference>
<proteinExistence type="predicted"/>
<dbReference type="EMBL" id="SGKU01000027">
    <property type="protein sequence ID" value="NFA42997.1"/>
    <property type="molecule type" value="Genomic_DNA"/>
</dbReference>
<dbReference type="AlphaFoldDB" id="A0A6M0SPY5"/>